<dbReference type="InterPro" id="IPR050834">
    <property type="entry name" value="Glycosyltransf_2"/>
</dbReference>
<dbReference type="PANTHER" id="PTHR43685">
    <property type="entry name" value="GLYCOSYLTRANSFERASE"/>
    <property type="match status" value="1"/>
</dbReference>
<dbReference type="Proteomes" id="UP000621799">
    <property type="component" value="Unassembled WGS sequence"/>
</dbReference>
<name>A0A928VV42_9CYAN</name>
<reference evidence="2" key="1">
    <citation type="submission" date="2020-10" db="EMBL/GenBank/DDBJ databases">
        <authorList>
            <person name="Castelo-Branco R."/>
            <person name="Eusebio N."/>
            <person name="Adriana R."/>
            <person name="Vieira A."/>
            <person name="Brugerolle De Fraissinette N."/>
            <person name="Rezende De Castro R."/>
            <person name="Schneider M.P."/>
            <person name="Vasconcelos V."/>
            <person name="Leao P.N."/>
        </authorList>
    </citation>
    <scope>NUCLEOTIDE SEQUENCE</scope>
    <source>
        <strain evidence="2">LEGE 11467</strain>
    </source>
</reference>
<accession>A0A928VV42</accession>
<dbReference type="EMBL" id="JADEXN010000052">
    <property type="protein sequence ID" value="MBE9040064.1"/>
    <property type="molecule type" value="Genomic_DNA"/>
</dbReference>
<keyword evidence="3" id="KW-1185">Reference proteome</keyword>
<dbReference type="Pfam" id="PF00535">
    <property type="entry name" value="Glycos_transf_2"/>
    <property type="match status" value="1"/>
</dbReference>
<dbReference type="InterPro" id="IPR029044">
    <property type="entry name" value="Nucleotide-diphossugar_trans"/>
</dbReference>
<dbReference type="AlphaFoldDB" id="A0A928VV42"/>
<organism evidence="2 3">
    <name type="scientific">Zarconia navalis LEGE 11467</name>
    <dbReference type="NCBI Taxonomy" id="1828826"/>
    <lineage>
        <taxon>Bacteria</taxon>
        <taxon>Bacillati</taxon>
        <taxon>Cyanobacteriota</taxon>
        <taxon>Cyanophyceae</taxon>
        <taxon>Oscillatoriophycideae</taxon>
        <taxon>Oscillatoriales</taxon>
        <taxon>Oscillatoriales incertae sedis</taxon>
        <taxon>Zarconia</taxon>
        <taxon>Zarconia navalis</taxon>
    </lineage>
</organism>
<dbReference type="Gene3D" id="3.90.550.10">
    <property type="entry name" value="Spore Coat Polysaccharide Biosynthesis Protein SpsA, Chain A"/>
    <property type="match status" value="1"/>
</dbReference>
<comment type="caution">
    <text evidence="2">The sequence shown here is derived from an EMBL/GenBank/DDBJ whole genome shotgun (WGS) entry which is preliminary data.</text>
</comment>
<gene>
    <name evidence="2" type="ORF">IQ235_04565</name>
</gene>
<dbReference type="PANTHER" id="PTHR43685:SF2">
    <property type="entry name" value="GLYCOSYLTRANSFERASE 2-LIKE DOMAIN-CONTAINING PROTEIN"/>
    <property type="match status" value="1"/>
</dbReference>
<evidence type="ECO:0000313" key="3">
    <source>
        <dbReference type="Proteomes" id="UP000621799"/>
    </source>
</evidence>
<feature type="domain" description="Glycosyltransferase 2-like" evidence="1">
    <location>
        <begin position="6"/>
        <end position="138"/>
    </location>
</feature>
<sequence length="310" mass="34964">MHPNVSVIVPVYNGQTDLPELLDCLRSQTYPAQCVEYLIVDNNSSDRTMEILHAATRESSIALHPVSEAQIQSSYAARNAGIRAATADLLVFTDADCRPQPHWLEALISPFTDREIGLVVGEIKAFPAHTLLECHAERQDTLSQKHTLNHGFCPYGQTANLAVRRQAFLEVGLFRPYLTTGGDADLCWRILKQTNWQLKFAEDAVVRHRHRATLKQLRSQWRRYGESNRYLHQLHGVDLMPEKTPREYAYRLAQWLVKEVPKNTLKAIAGRGSGAELLGGPLGILTARARELGQREAQLPESARSIEWIN</sequence>
<evidence type="ECO:0000259" key="1">
    <source>
        <dbReference type="Pfam" id="PF00535"/>
    </source>
</evidence>
<proteinExistence type="predicted"/>
<dbReference type="RefSeq" id="WP_264320320.1">
    <property type="nucleotide sequence ID" value="NZ_JADEXN010000052.1"/>
</dbReference>
<dbReference type="SUPFAM" id="SSF53448">
    <property type="entry name" value="Nucleotide-diphospho-sugar transferases"/>
    <property type="match status" value="1"/>
</dbReference>
<dbReference type="InterPro" id="IPR001173">
    <property type="entry name" value="Glyco_trans_2-like"/>
</dbReference>
<evidence type="ECO:0000313" key="2">
    <source>
        <dbReference type="EMBL" id="MBE9040064.1"/>
    </source>
</evidence>
<protein>
    <submittedName>
        <fullName evidence="2">Glycosyltransferase</fullName>
    </submittedName>
</protein>